<protein>
    <recommendedName>
        <fullName evidence="1">NERD domain-containing protein</fullName>
    </recommendedName>
</protein>
<gene>
    <name evidence="2" type="ORF">METZ01_LOCUS340036</name>
</gene>
<reference evidence="2" key="1">
    <citation type="submission" date="2018-05" db="EMBL/GenBank/DDBJ databases">
        <authorList>
            <person name="Lanie J.A."/>
            <person name="Ng W.-L."/>
            <person name="Kazmierczak K.M."/>
            <person name="Andrzejewski T.M."/>
            <person name="Davidsen T.M."/>
            <person name="Wayne K.J."/>
            <person name="Tettelin H."/>
            <person name="Glass J.I."/>
            <person name="Rusch D."/>
            <person name="Podicherti R."/>
            <person name="Tsui H.-C.T."/>
            <person name="Winkler M.E."/>
        </authorList>
    </citation>
    <scope>NUCLEOTIDE SEQUENCE</scope>
</reference>
<dbReference type="InterPro" id="IPR011528">
    <property type="entry name" value="NERD"/>
</dbReference>
<dbReference type="Pfam" id="PF08378">
    <property type="entry name" value="NERD"/>
    <property type="match status" value="1"/>
</dbReference>
<organism evidence="2">
    <name type="scientific">marine metagenome</name>
    <dbReference type="NCBI Taxonomy" id="408172"/>
    <lineage>
        <taxon>unclassified sequences</taxon>
        <taxon>metagenomes</taxon>
        <taxon>ecological metagenomes</taxon>
    </lineage>
</organism>
<dbReference type="EMBL" id="UINC01115854">
    <property type="protein sequence ID" value="SVC87182.1"/>
    <property type="molecule type" value="Genomic_DNA"/>
</dbReference>
<name>A0A382QQV7_9ZZZZ</name>
<evidence type="ECO:0000259" key="1">
    <source>
        <dbReference type="Pfam" id="PF08378"/>
    </source>
</evidence>
<sequence length="213" mass="24367">MGHLVPEDLPLSRLDRSERRVVQKLMSGLRDSWIIIPRYDLSTPRRPYELDVLLVNDRVGVVGVEVKGGPVEIREGEWYRGNSPLRSPVRQAQDASYALRDRLRERSPLLEHVHVQHAVALPDVAEAEGQFPEGFTRQHLFLTPDLEDPDDRLWDLLVANYQNCALTSEQLEAIVAILRPDVSFRWDPDAATRHARTMLHRVSTEQTRALATL</sequence>
<proteinExistence type="predicted"/>
<evidence type="ECO:0000313" key="2">
    <source>
        <dbReference type="EMBL" id="SVC87182.1"/>
    </source>
</evidence>
<accession>A0A382QQV7</accession>
<feature type="non-terminal residue" evidence="2">
    <location>
        <position position="213"/>
    </location>
</feature>
<feature type="domain" description="NERD" evidence="1">
    <location>
        <begin position="16"/>
        <end position="122"/>
    </location>
</feature>
<dbReference type="AlphaFoldDB" id="A0A382QQV7"/>